<keyword evidence="4 10" id="KW-0812">Transmembrane</keyword>
<evidence type="ECO:0000256" key="7">
    <source>
        <dbReference type="ARBA" id="ARBA00023114"/>
    </source>
</evidence>
<dbReference type="GO" id="GO:0046930">
    <property type="term" value="C:pore complex"/>
    <property type="evidence" value="ECO:0007669"/>
    <property type="project" value="UniProtKB-KW"/>
</dbReference>
<evidence type="ECO:0000256" key="4">
    <source>
        <dbReference type="ARBA" id="ARBA00022692"/>
    </source>
</evidence>
<dbReference type="SUPFAM" id="SSF56935">
    <property type="entry name" value="Porins"/>
    <property type="match status" value="1"/>
</dbReference>
<evidence type="ECO:0000256" key="2">
    <source>
        <dbReference type="ARBA" id="ARBA00022448"/>
    </source>
</evidence>
<evidence type="ECO:0000256" key="5">
    <source>
        <dbReference type="ARBA" id="ARBA00022729"/>
    </source>
</evidence>
<evidence type="ECO:0000256" key="3">
    <source>
        <dbReference type="ARBA" id="ARBA00022452"/>
    </source>
</evidence>
<comment type="function">
    <text evidence="10">Forms passive diffusion pores that allow small molecular weight hydrophilic materials across the outer membrane.</text>
</comment>
<evidence type="ECO:0000256" key="9">
    <source>
        <dbReference type="ARBA" id="ARBA00023237"/>
    </source>
</evidence>
<comment type="caution">
    <text evidence="11">The sequence shown here is derived from an EMBL/GenBank/DDBJ whole genome shotgun (WGS) entry which is preliminary data.</text>
</comment>
<evidence type="ECO:0000256" key="10">
    <source>
        <dbReference type="RuleBase" id="RU364005"/>
    </source>
</evidence>
<proteinExistence type="inferred from homology"/>
<keyword evidence="5 10" id="KW-0732">Signal</keyword>
<feature type="chain" id="PRO_5038161830" description="Porin" evidence="10">
    <location>
        <begin position="22"/>
        <end position="423"/>
    </location>
</feature>
<comment type="domain">
    <text evidence="10">Consists of 16-stranded beta-barrel sheets, with large surface-exposed loops, that form a transmembrane pore at the center of each barrel. The pore is partially ocluded by a peptide loop that folds into the pore lumen.</text>
</comment>
<comment type="similarity">
    <text evidence="1 10">Belongs to the alphaproteobacteria porin family.</text>
</comment>
<accession>A0A917MIH3</accession>
<dbReference type="GO" id="GO:0009279">
    <property type="term" value="C:cell outer membrane"/>
    <property type="evidence" value="ECO:0007669"/>
    <property type="project" value="UniProtKB-SubCell"/>
</dbReference>
<keyword evidence="6 10" id="KW-0406">Ion transport</keyword>
<keyword evidence="9 10" id="KW-0998">Cell outer membrane</keyword>
<dbReference type="RefSeq" id="WP_188518435.1">
    <property type="nucleotide sequence ID" value="NZ_BMES01000002.1"/>
</dbReference>
<keyword evidence="2 10" id="KW-0813">Transport</keyword>
<sequence>MRISTLLLGSAAALVGGSAFAADLPSKKSAPVEYVRVCSTFGAGFFYIPGTDTCIKIGGRARYDFGYATPFSRSDNVTGSAAVGRIYADARNATQYGLLRAVVRFELARGTGVLRSGDIVPAGAAYGTNVRLDRAFIQFGGLTAGRTQSFFDFYAGDLEVIGTTAGDGSPHNMLAYTASFGSGFSATLAIEDGIENRGGIVAISGPALTTGGNSAPDVVANVRMEQAWGAAQLSGAVHQVRLAGPTPTFGAAPSSDYGFAVNGGLQFNLPFSAGDQLWLQGTYVKGNVTRLTGNGISSGAGLASFTSLVDGAVVSNGSTGKVELTSAWALTAALLHNWTPTVSQSLFGSYAKVDVPGVTTLSNGSAYRDFTYWTVGTNVAWSPVKDFVIAGEVDYLKVEGSGAYTGKKSDDTIISRLRVQRDF</sequence>
<protein>
    <recommendedName>
        <fullName evidence="10">Porin</fullName>
    </recommendedName>
</protein>
<keyword evidence="8 10" id="KW-0472">Membrane</keyword>
<reference evidence="11" key="2">
    <citation type="submission" date="2020-09" db="EMBL/GenBank/DDBJ databases">
        <authorList>
            <person name="Sun Q."/>
            <person name="Zhou Y."/>
        </authorList>
    </citation>
    <scope>NUCLEOTIDE SEQUENCE</scope>
    <source>
        <strain evidence="11">CGMCC 1.12214</strain>
    </source>
</reference>
<keyword evidence="3 10" id="KW-1134">Transmembrane beta strand</keyword>
<feature type="signal peptide" evidence="10">
    <location>
        <begin position="1"/>
        <end position="21"/>
    </location>
</feature>
<evidence type="ECO:0000313" key="11">
    <source>
        <dbReference type="EMBL" id="GGH23246.1"/>
    </source>
</evidence>
<dbReference type="GO" id="GO:0006811">
    <property type="term" value="P:monoatomic ion transport"/>
    <property type="evidence" value="ECO:0007669"/>
    <property type="project" value="UniProtKB-KW"/>
</dbReference>
<name>A0A917MIH3_9HYPH</name>
<reference evidence="11" key="1">
    <citation type="journal article" date="2014" name="Int. J. Syst. Evol. Microbiol.">
        <title>Complete genome sequence of Corynebacterium casei LMG S-19264T (=DSM 44701T), isolated from a smear-ripened cheese.</title>
        <authorList>
            <consortium name="US DOE Joint Genome Institute (JGI-PGF)"/>
            <person name="Walter F."/>
            <person name="Albersmeier A."/>
            <person name="Kalinowski J."/>
            <person name="Ruckert C."/>
        </authorList>
    </citation>
    <scope>NUCLEOTIDE SEQUENCE</scope>
    <source>
        <strain evidence="11">CGMCC 1.12214</strain>
    </source>
</reference>
<evidence type="ECO:0000256" key="8">
    <source>
        <dbReference type="ARBA" id="ARBA00023136"/>
    </source>
</evidence>
<dbReference type="Pfam" id="PF02530">
    <property type="entry name" value="Porin_2"/>
    <property type="match status" value="1"/>
</dbReference>
<comment type="subcellular location">
    <subcellularLocation>
        <location evidence="10">Cell outer membrane</location>
        <topology evidence="10">Multi-pass membrane protein</topology>
    </subcellularLocation>
</comment>
<evidence type="ECO:0000313" key="12">
    <source>
        <dbReference type="Proteomes" id="UP000603912"/>
    </source>
</evidence>
<dbReference type="InterPro" id="IPR003684">
    <property type="entry name" value="Porin_alphabac"/>
</dbReference>
<evidence type="ECO:0000256" key="6">
    <source>
        <dbReference type="ARBA" id="ARBA00023065"/>
    </source>
</evidence>
<dbReference type="EMBL" id="BMES01000002">
    <property type="protein sequence ID" value="GGH23246.1"/>
    <property type="molecule type" value="Genomic_DNA"/>
</dbReference>
<gene>
    <name evidence="11" type="ORF">GCM10007036_28860</name>
</gene>
<keyword evidence="12" id="KW-1185">Reference proteome</keyword>
<dbReference type="GO" id="GO:0015288">
    <property type="term" value="F:porin activity"/>
    <property type="evidence" value="ECO:0007669"/>
    <property type="project" value="UniProtKB-KW"/>
</dbReference>
<dbReference type="AlphaFoldDB" id="A0A917MIH3"/>
<dbReference type="Proteomes" id="UP000603912">
    <property type="component" value="Unassembled WGS sequence"/>
</dbReference>
<evidence type="ECO:0000256" key="1">
    <source>
        <dbReference type="ARBA" id="ARBA00009521"/>
    </source>
</evidence>
<organism evidence="11 12">
    <name type="scientific">Alsobacter metallidurans</name>
    <dbReference type="NCBI Taxonomy" id="340221"/>
    <lineage>
        <taxon>Bacteria</taxon>
        <taxon>Pseudomonadati</taxon>
        <taxon>Pseudomonadota</taxon>
        <taxon>Alphaproteobacteria</taxon>
        <taxon>Hyphomicrobiales</taxon>
        <taxon>Alsobacteraceae</taxon>
        <taxon>Alsobacter</taxon>
    </lineage>
</organism>
<keyword evidence="7 10" id="KW-0626">Porin</keyword>